<evidence type="ECO:0000313" key="3">
    <source>
        <dbReference type="Proteomes" id="UP000664417"/>
    </source>
</evidence>
<dbReference type="RefSeq" id="WP_207861675.1">
    <property type="nucleotide sequence ID" value="NZ_JAFREP010000026.1"/>
</dbReference>
<dbReference type="EMBL" id="JAFREP010000026">
    <property type="protein sequence ID" value="MBO1321702.1"/>
    <property type="molecule type" value="Genomic_DNA"/>
</dbReference>
<feature type="domain" description="Integrase catalytic" evidence="1">
    <location>
        <begin position="51"/>
        <end position="113"/>
    </location>
</feature>
<protein>
    <submittedName>
        <fullName evidence="2">Transposase</fullName>
    </submittedName>
</protein>
<dbReference type="InterPro" id="IPR012337">
    <property type="entry name" value="RNaseH-like_sf"/>
</dbReference>
<accession>A0A8J7QC35</accession>
<name>A0A8J7QC35_9BACT</name>
<comment type="caution">
    <text evidence="2">The sequence shown here is derived from an EMBL/GenBank/DDBJ whole genome shotgun (WGS) entry which is preliminary data.</text>
</comment>
<dbReference type="Pfam" id="PF13683">
    <property type="entry name" value="rve_3"/>
    <property type="match status" value="1"/>
</dbReference>
<reference evidence="2" key="1">
    <citation type="submission" date="2021-03" db="EMBL/GenBank/DDBJ databases">
        <authorList>
            <person name="Wang G."/>
        </authorList>
    </citation>
    <scope>NUCLEOTIDE SEQUENCE</scope>
    <source>
        <strain evidence="2">KCTC 12899</strain>
    </source>
</reference>
<dbReference type="AlphaFoldDB" id="A0A8J7QC35"/>
<dbReference type="Proteomes" id="UP000664417">
    <property type="component" value="Unassembled WGS sequence"/>
</dbReference>
<dbReference type="InterPro" id="IPR036397">
    <property type="entry name" value="RNaseH_sf"/>
</dbReference>
<dbReference type="GO" id="GO:0003676">
    <property type="term" value="F:nucleic acid binding"/>
    <property type="evidence" value="ECO:0007669"/>
    <property type="project" value="InterPro"/>
</dbReference>
<evidence type="ECO:0000259" key="1">
    <source>
        <dbReference type="Pfam" id="PF13683"/>
    </source>
</evidence>
<dbReference type="Gene3D" id="3.30.420.10">
    <property type="entry name" value="Ribonuclease H-like superfamily/Ribonuclease H"/>
    <property type="match status" value="1"/>
</dbReference>
<keyword evidence="3" id="KW-1185">Reference proteome</keyword>
<sequence>MDEPTQAWLVQVARNETDEVEGFSKEGAYVIHDRATVFGDRFKQNLAGAEVTTVKLPPRSPNLNAHVERVIRSIREERLDRFVIFSKGQLDYLLREYVAFYNEERPHQGLKNRLVSGKQGKSEGRIRRRTRLGGLLRFYDRVSG</sequence>
<dbReference type="InterPro" id="IPR001584">
    <property type="entry name" value="Integrase_cat-core"/>
</dbReference>
<evidence type="ECO:0000313" key="2">
    <source>
        <dbReference type="EMBL" id="MBO1321702.1"/>
    </source>
</evidence>
<dbReference type="GO" id="GO:0015074">
    <property type="term" value="P:DNA integration"/>
    <property type="evidence" value="ECO:0007669"/>
    <property type="project" value="InterPro"/>
</dbReference>
<gene>
    <name evidence="2" type="ORF">J3U88_24700</name>
</gene>
<organism evidence="2 3">
    <name type="scientific">Acanthopleuribacter pedis</name>
    <dbReference type="NCBI Taxonomy" id="442870"/>
    <lineage>
        <taxon>Bacteria</taxon>
        <taxon>Pseudomonadati</taxon>
        <taxon>Acidobacteriota</taxon>
        <taxon>Holophagae</taxon>
        <taxon>Acanthopleuribacterales</taxon>
        <taxon>Acanthopleuribacteraceae</taxon>
        <taxon>Acanthopleuribacter</taxon>
    </lineage>
</organism>
<proteinExistence type="predicted"/>
<dbReference type="SUPFAM" id="SSF53098">
    <property type="entry name" value="Ribonuclease H-like"/>
    <property type="match status" value="1"/>
</dbReference>